<dbReference type="InterPro" id="IPR027417">
    <property type="entry name" value="P-loop_NTPase"/>
</dbReference>
<dbReference type="PANTHER" id="PTHR43581:SF4">
    <property type="entry name" value="ATP_GTP PHOSPHATASE"/>
    <property type="match status" value="1"/>
</dbReference>
<dbReference type="PANTHER" id="PTHR43581">
    <property type="entry name" value="ATP/GTP PHOSPHATASE"/>
    <property type="match status" value="1"/>
</dbReference>
<sequence length="582" mass="67818">MTNINFENVFDIRDLTTKHEGELIGNTFYYEYDNWNDFGYHCLYRIAYCFPDNYKHVGYDKIFNIGVVRIAFKDQLKHKKNDLIREMINGEKEGLLSYGSKTYYENIIKLENMGLINSNDFFDFMHDIAYNINFATESFPEYNSPEDMYWSRPYGRTNQPFENPLNNSLLRDESAADEYIRNSKIANRKSYFPDYIIKINNDLVEDDIELRPRKSLADEVLNKSVYCIIGKNGVGKSTLLKKIYNDFNKSNIIFSNQDGVIQQSKIYFVSLSPFEAALAESENKKYFGLQMQQEALSQDIYNLLSDNLKKKFGPDFQISEDSSYVSKDIFFNRFITSITDICFKNNSDRWIILLNKIVPSWARYEDVFDKSQRVFLKAKENEYNSIGEYFSRQPAGINLENDKKAIKDFYDNLYSLMYSQSSGISFIILVLTFIFSTISENSIILFDEPENHLHPPMLSSLIDAVSWVCNDTNSVALIATHSPVVVQQLTRQNVFILENNSDNEFKISHTNPTINTFGENIGKLNRIIFAYEIDKSGYYGRIKEYYTQLDRNQEIINVLLENSGIEGKALISEREVFFDKDK</sequence>
<name>A0ABP9BH85_9MICC</name>
<dbReference type="SUPFAM" id="SSF52540">
    <property type="entry name" value="P-loop containing nucleoside triphosphate hydrolases"/>
    <property type="match status" value="1"/>
</dbReference>
<gene>
    <name evidence="2" type="ORF">GCM10023352_11790</name>
</gene>
<feature type="domain" description="AAA+ ATPase" evidence="1">
    <location>
        <begin position="222"/>
        <end position="501"/>
    </location>
</feature>
<evidence type="ECO:0000313" key="3">
    <source>
        <dbReference type="Proteomes" id="UP001500187"/>
    </source>
</evidence>
<dbReference type="InterPro" id="IPR003593">
    <property type="entry name" value="AAA+_ATPase"/>
</dbReference>
<proteinExistence type="predicted"/>
<dbReference type="InterPro" id="IPR051396">
    <property type="entry name" value="Bact_Antivir_Def_Nuclease"/>
</dbReference>
<dbReference type="SMART" id="SM00382">
    <property type="entry name" value="AAA"/>
    <property type="match status" value="1"/>
</dbReference>
<protein>
    <submittedName>
        <fullName evidence="2">AAA family ATPase</fullName>
    </submittedName>
</protein>
<evidence type="ECO:0000313" key="2">
    <source>
        <dbReference type="EMBL" id="GAA4794535.1"/>
    </source>
</evidence>
<keyword evidence="3" id="KW-1185">Reference proteome</keyword>
<dbReference type="RefSeq" id="WP_345445545.1">
    <property type="nucleotide sequence ID" value="NZ_BAABKP010000001.1"/>
</dbReference>
<dbReference type="Proteomes" id="UP001500187">
    <property type="component" value="Unassembled WGS sequence"/>
</dbReference>
<organism evidence="2 3">
    <name type="scientific">Rothia endophytica</name>
    <dbReference type="NCBI Taxonomy" id="1324766"/>
    <lineage>
        <taxon>Bacteria</taxon>
        <taxon>Bacillati</taxon>
        <taxon>Actinomycetota</taxon>
        <taxon>Actinomycetes</taxon>
        <taxon>Micrococcales</taxon>
        <taxon>Micrococcaceae</taxon>
        <taxon>Rothia</taxon>
    </lineage>
</organism>
<accession>A0ABP9BH85</accession>
<dbReference type="EMBL" id="BAABKP010000001">
    <property type="protein sequence ID" value="GAA4794535.1"/>
    <property type="molecule type" value="Genomic_DNA"/>
</dbReference>
<evidence type="ECO:0000259" key="1">
    <source>
        <dbReference type="SMART" id="SM00382"/>
    </source>
</evidence>
<dbReference type="Gene3D" id="3.40.50.300">
    <property type="entry name" value="P-loop containing nucleotide triphosphate hydrolases"/>
    <property type="match status" value="1"/>
</dbReference>
<dbReference type="InterPro" id="IPR003959">
    <property type="entry name" value="ATPase_AAA_core"/>
</dbReference>
<dbReference type="Pfam" id="PF13304">
    <property type="entry name" value="AAA_21"/>
    <property type="match status" value="1"/>
</dbReference>
<reference evidence="3" key="1">
    <citation type="journal article" date="2019" name="Int. J. Syst. Evol. Microbiol.">
        <title>The Global Catalogue of Microorganisms (GCM) 10K type strain sequencing project: providing services to taxonomists for standard genome sequencing and annotation.</title>
        <authorList>
            <consortium name="The Broad Institute Genomics Platform"/>
            <consortium name="The Broad Institute Genome Sequencing Center for Infectious Disease"/>
            <person name="Wu L."/>
            <person name="Ma J."/>
        </authorList>
    </citation>
    <scope>NUCLEOTIDE SEQUENCE [LARGE SCALE GENOMIC DNA]</scope>
    <source>
        <strain evidence="3">JCM 18541</strain>
    </source>
</reference>
<comment type="caution">
    <text evidence="2">The sequence shown here is derived from an EMBL/GenBank/DDBJ whole genome shotgun (WGS) entry which is preliminary data.</text>
</comment>